<organism evidence="3 4">
    <name type="scientific">Dictyostelium firmibasis</name>
    <dbReference type="NCBI Taxonomy" id="79012"/>
    <lineage>
        <taxon>Eukaryota</taxon>
        <taxon>Amoebozoa</taxon>
        <taxon>Evosea</taxon>
        <taxon>Eumycetozoa</taxon>
        <taxon>Dictyostelia</taxon>
        <taxon>Dictyosteliales</taxon>
        <taxon>Dictyosteliaceae</taxon>
        <taxon>Dictyostelium</taxon>
    </lineage>
</organism>
<dbReference type="Proteomes" id="UP001344447">
    <property type="component" value="Unassembled WGS sequence"/>
</dbReference>
<dbReference type="AlphaFoldDB" id="A0AAN7Z2V7"/>
<dbReference type="SUPFAM" id="SSF48371">
    <property type="entry name" value="ARM repeat"/>
    <property type="match status" value="1"/>
</dbReference>
<feature type="coiled-coil region" evidence="1">
    <location>
        <begin position="441"/>
        <end position="468"/>
    </location>
</feature>
<feature type="compositionally biased region" description="Acidic residues" evidence="2">
    <location>
        <begin position="239"/>
        <end position="255"/>
    </location>
</feature>
<protein>
    <submittedName>
        <fullName evidence="3">Uncharacterized protein</fullName>
    </submittedName>
</protein>
<evidence type="ECO:0000313" key="3">
    <source>
        <dbReference type="EMBL" id="KAK5582275.1"/>
    </source>
</evidence>
<dbReference type="EMBL" id="JAVFKY010000001">
    <property type="protein sequence ID" value="KAK5582275.1"/>
    <property type="molecule type" value="Genomic_DNA"/>
</dbReference>
<proteinExistence type="predicted"/>
<gene>
    <name evidence="3" type="ORF">RB653_003858</name>
</gene>
<keyword evidence="4" id="KW-1185">Reference proteome</keyword>
<keyword evidence="1" id="KW-0175">Coiled coil</keyword>
<comment type="caution">
    <text evidence="3">The sequence shown here is derived from an EMBL/GenBank/DDBJ whole genome shotgun (WGS) entry which is preliminary data.</text>
</comment>
<evidence type="ECO:0000256" key="1">
    <source>
        <dbReference type="SAM" id="Coils"/>
    </source>
</evidence>
<sequence length="796" mass="91615">MESQSKLKDSAPADISEAFESFFKAIQITDATTIVGYFLKNFCETEQSTNDNINRFIFVLKIKSEQIKSSSSQSETLKSDVELYKKSLIILGTLSRYVKHSNSFSVYIKDIVENLFLPHFLESFDEDMKFEVLRSYTSLLQIYEDTIESYSAQFIQHLVTIDINRSGFPQSSIKSIIDFMVIIMQASPLLVINNIKLIESLIKIYCLKEDETIYEDLTQVLGQFFQLYLPYKSSIIESTNDDDSDDESDDEDESSMVDSNKLKVSAMGLENTVNINLLESLANQLIENINKESSSISLGILCGYSSIYIKDKSLSNYIFNYYLSMIKKDNICNKENRKVTVSIINSLRIGVSNTCIRCSEECQTILIETFKTLLECIGDIREYVKSNLTKGTQVFFQRIRSSIILNLISIIRIIKDSFQYAEEFLIYAPVLADPIIFSEFIISLNRNLNHLQQQQQQQKQDKESIEYNEKKSLIQEIYLPKVLNPLLGEIVKPVQKYKSMTIHIIQAIGNIALSSQLLYQPFIETTIERLSQFVVKNWKSISKYAPSCIVTLDKLMQLLVHDELYKSQYLDTIILSVYMKLLNSSKSIQLDETIDDEDEDVEEDDDDAEEDENGKKKKKNIDSDIISKIMFTILECLTNTIPKISKRLIDMENQSVGKNIAKEIYKYLMSQIGVEEVIFDADRYIRLAQLDLLNEIYCHCLPCLPKSNHITISIKHIFNEMLQIQLALELGEEEVDRNGHSQRKDICLNAFKSIINNSILDKQSCSEQLKELINSNQTSNDIDKHQVKKELLELFK</sequence>
<feature type="compositionally biased region" description="Acidic residues" evidence="2">
    <location>
        <begin position="593"/>
        <end position="612"/>
    </location>
</feature>
<dbReference type="InterPro" id="IPR016024">
    <property type="entry name" value="ARM-type_fold"/>
</dbReference>
<evidence type="ECO:0000256" key="2">
    <source>
        <dbReference type="SAM" id="MobiDB-lite"/>
    </source>
</evidence>
<accession>A0AAN7Z2V7</accession>
<evidence type="ECO:0000313" key="4">
    <source>
        <dbReference type="Proteomes" id="UP001344447"/>
    </source>
</evidence>
<feature type="region of interest" description="Disordered" evidence="2">
    <location>
        <begin position="593"/>
        <end position="617"/>
    </location>
</feature>
<reference evidence="3 4" key="1">
    <citation type="submission" date="2023-11" db="EMBL/GenBank/DDBJ databases">
        <title>Dfirmibasis_genome.</title>
        <authorList>
            <person name="Edelbroek B."/>
            <person name="Kjellin J."/>
            <person name="Jerlstrom-Hultqvist J."/>
            <person name="Soderbom F."/>
        </authorList>
    </citation>
    <scope>NUCLEOTIDE SEQUENCE [LARGE SCALE GENOMIC DNA]</scope>
    <source>
        <strain evidence="3 4">TNS-C-14</strain>
    </source>
</reference>
<name>A0AAN7Z2V7_9MYCE</name>
<feature type="region of interest" description="Disordered" evidence="2">
    <location>
        <begin position="238"/>
        <end position="258"/>
    </location>
</feature>